<name>B0WJG4_CULQU</name>
<dbReference type="InterPro" id="IPR007867">
    <property type="entry name" value="GMC_OxRtase_C"/>
</dbReference>
<keyword evidence="2" id="KW-0285">Flavoprotein</keyword>
<dbReference type="Gene3D" id="3.50.50.60">
    <property type="entry name" value="FAD/NAD(P)-binding domain"/>
    <property type="match status" value="1"/>
</dbReference>
<dbReference type="AlphaFoldDB" id="B0WJG4"/>
<feature type="binding site" evidence="2">
    <location>
        <begin position="197"/>
        <end position="200"/>
    </location>
    <ligand>
        <name>FAD</name>
        <dbReference type="ChEBI" id="CHEBI:57692"/>
    </ligand>
</feature>
<evidence type="ECO:0000313" key="5">
    <source>
        <dbReference type="EMBL" id="EDS29160.1"/>
    </source>
</evidence>
<evidence type="ECO:0000256" key="3">
    <source>
        <dbReference type="SAM" id="MobiDB-lite"/>
    </source>
</evidence>
<dbReference type="OMA" id="YQSVDPE"/>
<dbReference type="Pfam" id="PF05199">
    <property type="entry name" value="GMC_oxred_C"/>
    <property type="match status" value="1"/>
</dbReference>
<feature type="region of interest" description="Disordered" evidence="3">
    <location>
        <begin position="1"/>
        <end position="64"/>
    </location>
</feature>
<dbReference type="STRING" id="7176.B0WJG4"/>
<dbReference type="GO" id="GO:0016614">
    <property type="term" value="F:oxidoreductase activity, acting on CH-OH group of donors"/>
    <property type="evidence" value="ECO:0007669"/>
    <property type="project" value="InterPro"/>
</dbReference>
<accession>B0WJG4</accession>
<dbReference type="KEGG" id="cqu:CpipJ_CPIJ007618"/>
<dbReference type="PANTHER" id="PTHR11552:SF226">
    <property type="entry name" value="RE28171P"/>
    <property type="match status" value="1"/>
</dbReference>
<sequence>MGQEKSLPSRCTSAHDYHHHHHHHHHHHTTSLASSTGSKSSAAPSRSPSTASTTSSASSASAASSYKSVERQTKYLNEHLYIKSYLDIEEEDRNAKLLFQKLRRYYDFIVIGAGSAGAVMASRLSEIGDWSVLLLEAGGDENEVTDVPSLAGYLQLTEFDWKYQTTPSGDRRYCQAMIGDRCNWPRGKVMGGSSVLNAMVYVRGNRRDYDSWLEQGNLGWGYDSVLPYFIKSEDNRNPYMARSPYHGVGGYLTVQEAPWRTPLSVAFVKAGMEMGYENRDINGAEQTGFMLLQATMRRGSRCSTSKAFLRPVRLRKNLDVAMHAQVTRIIFDKNNRAYGVEFVRNNKRQLAFAKKEIILSAGALNTPQILMLSGVGPADHLAEFGIPVLSDLPVGDNMQDHVGLGGLTFVIDEPVSVKTSRFTTVPVAFDYIFNERGPMSFPGIEAVAFVNTKYADPSGKWPDIQFHFGPSSVNSDGGQYIRKILNLRDGFYNTVYKPLQNAETWTILPLLLRPKSTGWVRLRSRNPFVQPSLEPNYFAHPEDVAVLVEGIKIAINVSSTPAFQRFGSRPHKIPLPGCRHLPFMSDEYWACCIKQFTFTIYHPTGTAKMGPSWDPGAVVDPRLRVYGVSGLRVVDASIMPTIVSGNPNAPVIMIAEKAADMIKQDWGRW</sequence>
<keyword evidence="2" id="KW-0274">FAD</keyword>
<keyword evidence="7" id="KW-1185">Reference proteome</keyword>
<dbReference type="Proteomes" id="UP000002320">
    <property type="component" value="Unassembled WGS sequence"/>
</dbReference>
<dbReference type="InterPro" id="IPR036188">
    <property type="entry name" value="FAD/NAD-bd_sf"/>
</dbReference>
<dbReference type="EMBL" id="DS231960">
    <property type="protein sequence ID" value="EDS29160.1"/>
    <property type="molecule type" value="Genomic_DNA"/>
</dbReference>
<feature type="compositionally biased region" description="Low complexity" evidence="3">
    <location>
        <begin position="30"/>
        <end position="64"/>
    </location>
</feature>
<dbReference type="GO" id="GO:0050660">
    <property type="term" value="F:flavin adenine dinucleotide binding"/>
    <property type="evidence" value="ECO:0007669"/>
    <property type="project" value="InterPro"/>
</dbReference>
<dbReference type="FunCoup" id="B0WJG4">
    <property type="interactions" value="6"/>
</dbReference>
<dbReference type="InParanoid" id="B0WJG4"/>
<evidence type="ECO:0000313" key="7">
    <source>
        <dbReference type="Proteomes" id="UP000002320"/>
    </source>
</evidence>
<dbReference type="HOGENOM" id="CLU_002865_7_0_1"/>
<dbReference type="PROSITE" id="PS00624">
    <property type="entry name" value="GMC_OXRED_2"/>
    <property type="match status" value="1"/>
</dbReference>
<dbReference type="OrthoDB" id="269227at2759"/>
<proteinExistence type="inferred from homology"/>
<dbReference type="VEuPathDB" id="VectorBase:CPIJ007618"/>
<evidence type="ECO:0000256" key="1">
    <source>
        <dbReference type="ARBA" id="ARBA00010790"/>
    </source>
</evidence>
<comment type="similarity">
    <text evidence="1">Belongs to the GMC oxidoreductase family.</text>
</comment>
<dbReference type="SUPFAM" id="SSF54373">
    <property type="entry name" value="FAD-linked reductases, C-terminal domain"/>
    <property type="match status" value="1"/>
</dbReference>
<dbReference type="eggNOG" id="KOG1238">
    <property type="taxonomic scope" value="Eukaryota"/>
</dbReference>
<dbReference type="SUPFAM" id="SSF51905">
    <property type="entry name" value="FAD/NAD(P)-binding domain"/>
    <property type="match status" value="1"/>
</dbReference>
<dbReference type="InterPro" id="IPR012132">
    <property type="entry name" value="GMC_OxRdtase"/>
</dbReference>
<dbReference type="VEuPathDB" id="VectorBase:CQUJHB000586"/>
<dbReference type="EnsemblMetazoa" id="CPIJ007618-RA">
    <property type="protein sequence ID" value="CPIJ007618-PA"/>
    <property type="gene ID" value="CPIJ007618"/>
</dbReference>
<dbReference type="Gene3D" id="3.30.560.10">
    <property type="entry name" value="Glucose Oxidase, domain 3"/>
    <property type="match status" value="1"/>
</dbReference>
<dbReference type="PANTHER" id="PTHR11552">
    <property type="entry name" value="GLUCOSE-METHANOL-CHOLINE GMC OXIDOREDUCTASE"/>
    <property type="match status" value="1"/>
</dbReference>
<feature type="binding site" evidence="2">
    <location>
        <position position="326"/>
    </location>
    <ligand>
        <name>FAD</name>
        <dbReference type="ChEBI" id="CHEBI:57692"/>
    </ligand>
</feature>
<reference evidence="5" key="1">
    <citation type="submission" date="2007-03" db="EMBL/GenBank/DDBJ databases">
        <title>Annotation of Culex pipiens quinquefasciatus.</title>
        <authorList>
            <consortium name="The Broad Institute Genome Sequencing Platform"/>
            <person name="Atkinson P.W."/>
            <person name="Hemingway J."/>
            <person name="Christensen B.M."/>
            <person name="Higgs S."/>
            <person name="Kodira C."/>
            <person name="Hannick L."/>
            <person name="Megy K."/>
            <person name="O'Leary S."/>
            <person name="Pearson M."/>
            <person name="Haas B.J."/>
            <person name="Mauceli E."/>
            <person name="Wortman J.R."/>
            <person name="Lee N.H."/>
            <person name="Guigo R."/>
            <person name="Stanke M."/>
            <person name="Alvarado L."/>
            <person name="Amedeo P."/>
            <person name="Antoine C.H."/>
            <person name="Arensburger P."/>
            <person name="Bidwell S.L."/>
            <person name="Crawford M."/>
            <person name="Camaro F."/>
            <person name="Devon K."/>
            <person name="Engels R."/>
            <person name="Hammond M."/>
            <person name="Howarth C."/>
            <person name="Koehrsen M."/>
            <person name="Lawson D."/>
            <person name="Montgomery P."/>
            <person name="Nene V."/>
            <person name="Nusbaum C."/>
            <person name="Puiu D."/>
            <person name="Romero-Severson J."/>
            <person name="Severson D.W."/>
            <person name="Shumway M."/>
            <person name="Sisk P."/>
            <person name="Stolte C."/>
            <person name="Zeng Q."/>
            <person name="Eisenstadt E."/>
            <person name="Fraser-Liggett C."/>
            <person name="Strausberg R."/>
            <person name="Galagan J."/>
            <person name="Birren B."/>
            <person name="Collins F.H."/>
        </authorList>
    </citation>
    <scope>NUCLEOTIDE SEQUENCE [LARGE SCALE GENOMIC DNA]</scope>
    <source>
        <strain evidence="5">JHB</strain>
    </source>
</reference>
<evidence type="ECO:0000256" key="2">
    <source>
        <dbReference type="PIRSR" id="PIRSR000137-2"/>
    </source>
</evidence>
<protein>
    <submittedName>
        <fullName evidence="5 6">Alcohol dehydrogenase</fullName>
    </submittedName>
</protein>
<organism>
    <name type="scientific">Culex quinquefasciatus</name>
    <name type="common">Southern house mosquito</name>
    <name type="synonym">Culex pungens</name>
    <dbReference type="NCBI Taxonomy" id="7176"/>
    <lineage>
        <taxon>Eukaryota</taxon>
        <taxon>Metazoa</taxon>
        <taxon>Ecdysozoa</taxon>
        <taxon>Arthropoda</taxon>
        <taxon>Hexapoda</taxon>
        <taxon>Insecta</taxon>
        <taxon>Pterygota</taxon>
        <taxon>Neoptera</taxon>
        <taxon>Endopterygota</taxon>
        <taxon>Diptera</taxon>
        <taxon>Nematocera</taxon>
        <taxon>Culicoidea</taxon>
        <taxon>Culicidae</taxon>
        <taxon>Culicinae</taxon>
        <taxon>Culicini</taxon>
        <taxon>Culex</taxon>
        <taxon>Culex</taxon>
    </lineage>
</organism>
<evidence type="ECO:0000313" key="6">
    <source>
        <dbReference type="EnsemblMetazoa" id="CPIJ007618-PA"/>
    </source>
</evidence>
<feature type="binding site" evidence="2">
    <location>
        <position position="189"/>
    </location>
    <ligand>
        <name>FAD</name>
        <dbReference type="ChEBI" id="CHEBI:57692"/>
    </ligand>
</feature>
<dbReference type="PIRSF" id="PIRSF000137">
    <property type="entry name" value="Alcohol_oxidase"/>
    <property type="match status" value="1"/>
</dbReference>
<reference evidence="6" key="2">
    <citation type="submission" date="2021-02" db="UniProtKB">
        <authorList>
            <consortium name="EnsemblMetazoa"/>
        </authorList>
    </citation>
    <scope>IDENTIFICATION</scope>
    <source>
        <strain evidence="6">JHB</strain>
    </source>
</reference>
<dbReference type="Pfam" id="PF00732">
    <property type="entry name" value="GMC_oxred_N"/>
    <property type="match status" value="1"/>
</dbReference>
<feature type="domain" description="Glucose-methanol-choline oxidoreductase N-terminal" evidence="4">
    <location>
        <begin position="362"/>
        <end position="376"/>
    </location>
</feature>
<dbReference type="InterPro" id="IPR000172">
    <property type="entry name" value="GMC_OxRdtase_N"/>
</dbReference>
<comment type="cofactor">
    <cofactor evidence="2">
        <name>FAD</name>
        <dbReference type="ChEBI" id="CHEBI:57692"/>
    </cofactor>
</comment>
<evidence type="ECO:0000259" key="4">
    <source>
        <dbReference type="PROSITE" id="PS00624"/>
    </source>
</evidence>
<gene>
    <name evidence="6" type="primary">6039207</name>
    <name evidence="5" type="ORF">CpipJ_CPIJ007618</name>
</gene>
<feature type="compositionally biased region" description="Basic residues" evidence="3">
    <location>
        <begin position="17"/>
        <end position="29"/>
    </location>
</feature>